<dbReference type="InterPro" id="IPR036397">
    <property type="entry name" value="RNaseH_sf"/>
</dbReference>
<dbReference type="Pfam" id="PF12796">
    <property type="entry name" value="Ank_2"/>
    <property type="match status" value="1"/>
</dbReference>
<comment type="caution">
    <text evidence="4">The sequence shown here is derived from an EMBL/GenBank/DDBJ whole genome shotgun (WGS) entry which is preliminary data.</text>
</comment>
<feature type="domain" description="PGG" evidence="3">
    <location>
        <begin position="617"/>
        <end position="729"/>
    </location>
</feature>
<dbReference type="Gene3D" id="1.25.40.20">
    <property type="entry name" value="Ankyrin repeat-containing domain"/>
    <property type="match status" value="1"/>
</dbReference>
<dbReference type="PANTHER" id="PTHR24177">
    <property type="entry name" value="CASKIN"/>
    <property type="match status" value="1"/>
</dbReference>
<organism evidence="4 5">
    <name type="scientific">Dipteronia sinensis</name>
    <dbReference type="NCBI Taxonomy" id="43782"/>
    <lineage>
        <taxon>Eukaryota</taxon>
        <taxon>Viridiplantae</taxon>
        <taxon>Streptophyta</taxon>
        <taxon>Embryophyta</taxon>
        <taxon>Tracheophyta</taxon>
        <taxon>Spermatophyta</taxon>
        <taxon>Magnoliopsida</taxon>
        <taxon>eudicotyledons</taxon>
        <taxon>Gunneridae</taxon>
        <taxon>Pentapetalae</taxon>
        <taxon>rosids</taxon>
        <taxon>malvids</taxon>
        <taxon>Sapindales</taxon>
        <taxon>Sapindaceae</taxon>
        <taxon>Hippocastanoideae</taxon>
        <taxon>Acereae</taxon>
        <taxon>Dipteronia</taxon>
    </lineage>
</organism>
<sequence length="875" mass="99591">MESASVSRPVEDLEGKINQLLDQALYTTQMISKHCKLNQENTDMERASISHHVEDLEDKIKQLLVPLSTTQMITYHFKHNREITDMERTSISHHIKDLEGKINQVLEALSTTHMITKHYKLNRENIHMKKASISHPVEDHEDDLKKRTEKRMKESAVNIGHYRPLIRAIQENDVKAQKHFLDKTPDAMKAEIDEFGNIIFHLIVQQSVNSESVELLKGLVSKVLVDSPATLEILNVNNMTALDIAASAGNTEAVKVFVKKYKRWSSVYKENQLDLLPVHHAAFWGRKETVRYLLPKTDWTKEFDSGAELLRILIKSNLHGIALGVLKHYPKLALREENNCWNEIVQMLSEKYLAFTSGIRLGFWENLIYHYIPLKYDHDHVAWPNGDSEDEDLEMQNPKCSTNCSEEFPTLPQIASTIDALKKSLNIVLSLLWNALHLVPSIKHIHDRKLMHTQTLEIVRQMISKVDWTYKEASERLKKPVLTAARFGIQEFVDEVLKAYPNSGLFYDEKGRNIFLLAVLYRKEKVFSLIHDQVASIRDHNNYINDEESRNILHLAGELVPSRHVPGAALQMQREMQWFKGIERHFQPFLQEQRNKIDQTPGDVFTEKHKKLMEDGEKWMRDTATSCSVVAALIITIVFAAAFTVPGGINSDGIPNYLNGTYFRIFAISVAISLFASTTSVQMFLGMLTSRYAEEDFLEALPRKLVIGLITLFMSSSSMMVAFGAAFCIAISHPWKWVIILICLLGCLPVTLFAWLQFPLLVDILKYTYGPDILKPTTTEIRAIATACELCASKSELNGKKIVIRSDSMAAVSWINSKELGNSNLTHLIYYIRSTLLRLGQVSVEFSSRTTNSYADSLAKKGAEGEGDILIRSIS</sequence>
<dbReference type="InterPro" id="IPR012337">
    <property type="entry name" value="RNaseH-like_sf"/>
</dbReference>
<dbReference type="EMBL" id="JANJYJ010000007">
    <property type="protein sequence ID" value="KAK3200502.1"/>
    <property type="molecule type" value="Genomic_DNA"/>
</dbReference>
<protein>
    <recommendedName>
        <fullName evidence="6">PGG domain-containing protein</fullName>
    </recommendedName>
</protein>
<dbReference type="SUPFAM" id="SSF48403">
    <property type="entry name" value="Ankyrin repeat"/>
    <property type="match status" value="1"/>
</dbReference>
<evidence type="ECO:0000259" key="2">
    <source>
        <dbReference type="Pfam" id="PF13456"/>
    </source>
</evidence>
<feature type="transmembrane region" description="Helical" evidence="1">
    <location>
        <begin position="737"/>
        <end position="756"/>
    </location>
</feature>
<evidence type="ECO:0000259" key="3">
    <source>
        <dbReference type="Pfam" id="PF13962"/>
    </source>
</evidence>
<dbReference type="InterPro" id="IPR002110">
    <property type="entry name" value="Ankyrin_rpt"/>
</dbReference>
<gene>
    <name evidence="4" type="ORF">Dsin_023917</name>
</gene>
<dbReference type="AlphaFoldDB" id="A0AAE0E2K1"/>
<dbReference type="SMART" id="SM00248">
    <property type="entry name" value="ANK"/>
    <property type="match status" value="3"/>
</dbReference>
<dbReference type="InterPro" id="IPR002156">
    <property type="entry name" value="RNaseH_domain"/>
</dbReference>
<dbReference type="CDD" id="cd06222">
    <property type="entry name" value="RNase_H_like"/>
    <property type="match status" value="1"/>
</dbReference>
<dbReference type="Proteomes" id="UP001281410">
    <property type="component" value="Unassembled WGS sequence"/>
</dbReference>
<feature type="transmembrane region" description="Helical" evidence="1">
    <location>
        <begin position="629"/>
        <end position="649"/>
    </location>
</feature>
<name>A0AAE0E2K1_9ROSI</name>
<evidence type="ECO:0000313" key="5">
    <source>
        <dbReference type="Proteomes" id="UP001281410"/>
    </source>
</evidence>
<dbReference type="GO" id="GO:0004523">
    <property type="term" value="F:RNA-DNA hybrid ribonuclease activity"/>
    <property type="evidence" value="ECO:0007669"/>
    <property type="project" value="InterPro"/>
</dbReference>
<accession>A0AAE0E2K1</accession>
<evidence type="ECO:0000256" key="1">
    <source>
        <dbReference type="SAM" id="Phobius"/>
    </source>
</evidence>
<dbReference type="InterPro" id="IPR036770">
    <property type="entry name" value="Ankyrin_rpt-contain_sf"/>
</dbReference>
<dbReference type="GO" id="GO:0003676">
    <property type="term" value="F:nucleic acid binding"/>
    <property type="evidence" value="ECO:0007669"/>
    <property type="project" value="InterPro"/>
</dbReference>
<feature type="transmembrane region" description="Helical" evidence="1">
    <location>
        <begin position="661"/>
        <end position="685"/>
    </location>
</feature>
<keyword evidence="1" id="KW-1133">Transmembrane helix</keyword>
<dbReference type="Gene3D" id="3.30.420.10">
    <property type="entry name" value="Ribonuclease H-like superfamily/Ribonuclease H"/>
    <property type="match status" value="1"/>
</dbReference>
<keyword evidence="1" id="KW-0472">Membrane</keyword>
<keyword evidence="1" id="KW-0812">Transmembrane</keyword>
<evidence type="ECO:0008006" key="6">
    <source>
        <dbReference type="Google" id="ProtNLM"/>
    </source>
</evidence>
<dbReference type="PANTHER" id="PTHR24177:SF365">
    <property type="entry name" value="ANKYRIN REPEAT-CONTAINING PROTEIN NPR4-LIKE ISOFORM X1"/>
    <property type="match status" value="1"/>
</dbReference>
<dbReference type="Pfam" id="PF13456">
    <property type="entry name" value="RVT_3"/>
    <property type="match status" value="1"/>
</dbReference>
<evidence type="ECO:0000313" key="4">
    <source>
        <dbReference type="EMBL" id="KAK3200502.1"/>
    </source>
</evidence>
<keyword evidence="5" id="KW-1185">Reference proteome</keyword>
<proteinExistence type="predicted"/>
<dbReference type="GO" id="GO:0016020">
    <property type="term" value="C:membrane"/>
    <property type="evidence" value="ECO:0007669"/>
    <property type="project" value="TreeGrafter"/>
</dbReference>
<dbReference type="InterPro" id="IPR026961">
    <property type="entry name" value="PGG_dom"/>
</dbReference>
<dbReference type="InterPro" id="IPR044730">
    <property type="entry name" value="RNase_H-like_dom_plant"/>
</dbReference>
<reference evidence="4" key="1">
    <citation type="journal article" date="2023" name="Plant J.">
        <title>Genome sequences and population genomics provide insights into the demographic history, inbreeding, and mutation load of two 'living fossil' tree species of Dipteronia.</title>
        <authorList>
            <person name="Feng Y."/>
            <person name="Comes H.P."/>
            <person name="Chen J."/>
            <person name="Zhu S."/>
            <person name="Lu R."/>
            <person name="Zhang X."/>
            <person name="Li P."/>
            <person name="Qiu J."/>
            <person name="Olsen K.M."/>
            <person name="Qiu Y."/>
        </authorList>
    </citation>
    <scope>NUCLEOTIDE SEQUENCE</scope>
    <source>
        <strain evidence="4">NBL</strain>
    </source>
</reference>
<dbReference type="Pfam" id="PF13962">
    <property type="entry name" value="PGG"/>
    <property type="match status" value="1"/>
</dbReference>
<feature type="domain" description="RNase H type-1" evidence="2">
    <location>
        <begin position="779"/>
        <end position="861"/>
    </location>
</feature>
<dbReference type="SUPFAM" id="SSF53098">
    <property type="entry name" value="Ribonuclease H-like"/>
    <property type="match status" value="1"/>
</dbReference>
<feature type="transmembrane region" description="Helical" evidence="1">
    <location>
        <begin position="705"/>
        <end position="730"/>
    </location>
</feature>